<reference evidence="1" key="1">
    <citation type="journal article" date="2015" name="Nature">
        <title>Complex archaea that bridge the gap between prokaryotes and eukaryotes.</title>
        <authorList>
            <person name="Spang A."/>
            <person name="Saw J.H."/>
            <person name="Jorgensen S.L."/>
            <person name="Zaremba-Niedzwiedzka K."/>
            <person name="Martijn J."/>
            <person name="Lind A.E."/>
            <person name="van Eijk R."/>
            <person name="Schleper C."/>
            <person name="Guy L."/>
            <person name="Ettema T.J."/>
        </authorList>
    </citation>
    <scope>NUCLEOTIDE SEQUENCE</scope>
</reference>
<dbReference type="AlphaFoldDB" id="A0A0F9VAT5"/>
<proteinExistence type="predicted"/>
<evidence type="ECO:0000313" key="1">
    <source>
        <dbReference type="EMBL" id="KKN62928.1"/>
    </source>
</evidence>
<protein>
    <submittedName>
        <fullName evidence="1">Uncharacterized protein</fullName>
    </submittedName>
</protein>
<gene>
    <name evidence="1" type="ORF">LCGC14_0506990</name>
</gene>
<accession>A0A0F9VAT5</accession>
<comment type="caution">
    <text evidence="1">The sequence shown here is derived from an EMBL/GenBank/DDBJ whole genome shotgun (WGS) entry which is preliminary data.</text>
</comment>
<name>A0A0F9VAT5_9ZZZZ</name>
<sequence length="61" mass="6828">MKATDNHAEHSHIVNLAIAPYKLESLIREGKLNPTDFHCLDPQSKKSVWGIIRSLTAFNLG</sequence>
<dbReference type="EMBL" id="LAZR01000607">
    <property type="protein sequence ID" value="KKN62928.1"/>
    <property type="molecule type" value="Genomic_DNA"/>
</dbReference>
<organism evidence="1">
    <name type="scientific">marine sediment metagenome</name>
    <dbReference type="NCBI Taxonomy" id="412755"/>
    <lineage>
        <taxon>unclassified sequences</taxon>
        <taxon>metagenomes</taxon>
        <taxon>ecological metagenomes</taxon>
    </lineage>
</organism>